<feature type="non-terminal residue" evidence="2">
    <location>
        <position position="39"/>
    </location>
</feature>
<accession>A0A392VK31</accession>
<keyword evidence="1" id="KW-1133">Transmembrane helix</keyword>
<comment type="caution">
    <text evidence="2">The sequence shown here is derived from an EMBL/GenBank/DDBJ whole genome shotgun (WGS) entry which is preliminary data.</text>
</comment>
<evidence type="ECO:0000256" key="1">
    <source>
        <dbReference type="SAM" id="Phobius"/>
    </source>
</evidence>
<sequence length="39" mass="4511">MCSNKLLQVADCVIFVALHTYLLFSHWLSEPHHQDSITI</sequence>
<keyword evidence="1" id="KW-0472">Membrane</keyword>
<name>A0A392VK31_9FABA</name>
<dbReference type="Proteomes" id="UP000265520">
    <property type="component" value="Unassembled WGS sequence"/>
</dbReference>
<proteinExistence type="predicted"/>
<keyword evidence="3" id="KW-1185">Reference proteome</keyword>
<protein>
    <submittedName>
        <fullName evidence="2">Uncharacterized protein</fullName>
    </submittedName>
</protein>
<feature type="transmembrane region" description="Helical" evidence="1">
    <location>
        <begin position="6"/>
        <end position="24"/>
    </location>
</feature>
<dbReference type="EMBL" id="LXQA011175388">
    <property type="protein sequence ID" value="MCI87782.1"/>
    <property type="molecule type" value="Genomic_DNA"/>
</dbReference>
<evidence type="ECO:0000313" key="2">
    <source>
        <dbReference type="EMBL" id="MCI87782.1"/>
    </source>
</evidence>
<dbReference type="AlphaFoldDB" id="A0A392VK31"/>
<keyword evidence="1" id="KW-0812">Transmembrane</keyword>
<reference evidence="2 3" key="1">
    <citation type="journal article" date="2018" name="Front. Plant Sci.">
        <title>Red Clover (Trifolium pratense) and Zigzag Clover (T. medium) - A Picture of Genomic Similarities and Differences.</title>
        <authorList>
            <person name="Dluhosova J."/>
            <person name="Istvanek J."/>
            <person name="Nedelnik J."/>
            <person name="Repkova J."/>
        </authorList>
    </citation>
    <scope>NUCLEOTIDE SEQUENCE [LARGE SCALE GENOMIC DNA]</scope>
    <source>
        <strain evidence="3">cv. 10/8</strain>
        <tissue evidence="2">Leaf</tissue>
    </source>
</reference>
<organism evidence="2 3">
    <name type="scientific">Trifolium medium</name>
    <dbReference type="NCBI Taxonomy" id="97028"/>
    <lineage>
        <taxon>Eukaryota</taxon>
        <taxon>Viridiplantae</taxon>
        <taxon>Streptophyta</taxon>
        <taxon>Embryophyta</taxon>
        <taxon>Tracheophyta</taxon>
        <taxon>Spermatophyta</taxon>
        <taxon>Magnoliopsida</taxon>
        <taxon>eudicotyledons</taxon>
        <taxon>Gunneridae</taxon>
        <taxon>Pentapetalae</taxon>
        <taxon>rosids</taxon>
        <taxon>fabids</taxon>
        <taxon>Fabales</taxon>
        <taxon>Fabaceae</taxon>
        <taxon>Papilionoideae</taxon>
        <taxon>50 kb inversion clade</taxon>
        <taxon>NPAAA clade</taxon>
        <taxon>Hologalegina</taxon>
        <taxon>IRL clade</taxon>
        <taxon>Trifolieae</taxon>
        <taxon>Trifolium</taxon>
    </lineage>
</organism>
<evidence type="ECO:0000313" key="3">
    <source>
        <dbReference type="Proteomes" id="UP000265520"/>
    </source>
</evidence>